<gene>
    <name evidence="1" type="ORF">NCS57_00632600</name>
</gene>
<name>A0ACC0R486_9HYPO</name>
<proteinExistence type="predicted"/>
<organism evidence="1 2">
    <name type="scientific">Fusarium keratoplasticum</name>
    <dbReference type="NCBI Taxonomy" id="1328300"/>
    <lineage>
        <taxon>Eukaryota</taxon>
        <taxon>Fungi</taxon>
        <taxon>Dikarya</taxon>
        <taxon>Ascomycota</taxon>
        <taxon>Pezizomycotina</taxon>
        <taxon>Sordariomycetes</taxon>
        <taxon>Hypocreomycetidae</taxon>
        <taxon>Hypocreales</taxon>
        <taxon>Nectriaceae</taxon>
        <taxon>Fusarium</taxon>
        <taxon>Fusarium solani species complex</taxon>
    </lineage>
</organism>
<protein>
    <submittedName>
        <fullName evidence="1">Uncharacterized protein</fullName>
    </submittedName>
</protein>
<sequence>MLLTVILDSKLIQAMISTTISFCLILGSRERHTDHFLSDFSFSQPTMASTTSGLFSFSQTEPSADLLTGSSWATTAEGPQNFQDFSDNGSAHSGEAEEFIFTSGQTTPRGSRVHSQGRQDIQTNWTASRTAPVTRGGQAMSRVSSNRSNGSALSQSSHLSNNMDFTGNASALQTGTQTGAAMAGIDTCLLDTDADGITTQMYWPGYSLDVGLNGDATFSLPDSSPLHVVPAHMQLGPDVSLAENSPPSPWDCFSSSISRSSSPNTIEDLWFPTQSPNSSPQIQCQSPRYVLPDRKVTPKSVSHLVDSFSLDRNLPLISEDANGKVMPQLDETLALPAPFAGPRRQNSDGESARDHDLYKKAAPHEDGLYHCPWEGQPSCNHKPEKLKCNYDKFVDSHLKPYRCKAESCEGARFSSTACLLRHEREAHGLHGHGDKPFLCVYEGCERAVPGNGFPRQWNLRDHMKRVHNDHGSSSGSPTNGSAQPSKGRKRKTEVTETQTAPSRKAAVKSMPIPQEPKESATQPLLDQWMEHRKAVENLFQTLVKPEDAQNVQHIATMQKRLTSMMKLTNDLNSVKTGNAIAGTG</sequence>
<keyword evidence="2" id="KW-1185">Reference proteome</keyword>
<reference evidence="1" key="1">
    <citation type="submission" date="2022-06" db="EMBL/GenBank/DDBJ databases">
        <title>Fusarium solani species complex genomes reveal bases of compartmentalisation and animal pathogenesis.</title>
        <authorList>
            <person name="Tsai I.J."/>
        </authorList>
    </citation>
    <scope>NUCLEOTIDE SEQUENCE</scope>
    <source>
        <strain evidence="1">Fu6.1</strain>
    </source>
</reference>
<comment type="caution">
    <text evidence="1">The sequence shown here is derived from an EMBL/GenBank/DDBJ whole genome shotgun (WGS) entry which is preliminary data.</text>
</comment>
<evidence type="ECO:0000313" key="2">
    <source>
        <dbReference type="Proteomes" id="UP001065298"/>
    </source>
</evidence>
<evidence type="ECO:0000313" key="1">
    <source>
        <dbReference type="EMBL" id="KAI8671571.1"/>
    </source>
</evidence>
<dbReference type="EMBL" id="CM046506">
    <property type="protein sequence ID" value="KAI8671571.1"/>
    <property type="molecule type" value="Genomic_DNA"/>
</dbReference>
<dbReference type="Proteomes" id="UP001065298">
    <property type="component" value="Chromosome 4"/>
</dbReference>
<accession>A0ACC0R486</accession>